<protein>
    <submittedName>
        <fullName evidence="7">LysR family transcriptional regulator</fullName>
    </submittedName>
</protein>
<keyword evidence="2" id="KW-0536">Nodulation</keyword>
<dbReference type="EMBL" id="QQTP01000001">
    <property type="protein sequence ID" value="RDJ29039.1"/>
    <property type="molecule type" value="Genomic_DNA"/>
</dbReference>
<reference evidence="8" key="1">
    <citation type="submission" date="2018-07" db="EMBL/GenBank/DDBJ databases">
        <authorList>
            <person name="Safronova V.I."/>
            <person name="Chirak E.R."/>
            <person name="Sazanova A.L."/>
        </authorList>
    </citation>
    <scope>NUCLEOTIDE SEQUENCE [LARGE SCALE GENOMIC DNA]</scope>
    <source>
        <strain evidence="8">RCAM04685</strain>
    </source>
</reference>
<dbReference type="OrthoDB" id="8455878at2"/>
<proteinExistence type="inferred from homology"/>
<dbReference type="PROSITE" id="PS50931">
    <property type="entry name" value="HTH_LYSR"/>
    <property type="match status" value="1"/>
</dbReference>
<comment type="similarity">
    <text evidence="1">Belongs to the LysR transcriptional regulatory family.</text>
</comment>
<dbReference type="AlphaFoldDB" id="A0A370LB29"/>
<dbReference type="Pfam" id="PF03466">
    <property type="entry name" value="LysR_substrate"/>
    <property type="match status" value="1"/>
</dbReference>
<comment type="caution">
    <text evidence="7">The sequence shown here is derived from an EMBL/GenBank/DDBJ whole genome shotgun (WGS) entry which is preliminary data.</text>
</comment>
<dbReference type="SUPFAM" id="SSF53850">
    <property type="entry name" value="Periplasmic binding protein-like II"/>
    <property type="match status" value="1"/>
</dbReference>
<dbReference type="GO" id="GO:0003677">
    <property type="term" value="F:DNA binding"/>
    <property type="evidence" value="ECO:0007669"/>
    <property type="project" value="UniProtKB-KW"/>
</dbReference>
<keyword evidence="5" id="KW-0804">Transcription</keyword>
<evidence type="ECO:0000256" key="2">
    <source>
        <dbReference type="ARBA" id="ARBA00022458"/>
    </source>
</evidence>
<feature type="domain" description="HTH lysR-type" evidence="6">
    <location>
        <begin position="17"/>
        <end position="74"/>
    </location>
</feature>
<dbReference type="Proteomes" id="UP000255207">
    <property type="component" value="Unassembled WGS sequence"/>
</dbReference>
<evidence type="ECO:0000259" key="6">
    <source>
        <dbReference type="PROSITE" id="PS50931"/>
    </source>
</evidence>
<dbReference type="InterPro" id="IPR036390">
    <property type="entry name" value="WH_DNA-bd_sf"/>
</dbReference>
<dbReference type="InterPro" id="IPR000847">
    <property type="entry name" value="LysR_HTH_N"/>
</dbReference>
<dbReference type="PANTHER" id="PTHR30118:SF15">
    <property type="entry name" value="TRANSCRIPTIONAL REGULATORY PROTEIN"/>
    <property type="match status" value="1"/>
</dbReference>
<evidence type="ECO:0000313" key="7">
    <source>
        <dbReference type="EMBL" id="RDJ29039.1"/>
    </source>
</evidence>
<dbReference type="InterPro" id="IPR036388">
    <property type="entry name" value="WH-like_DNA-bd_sf"/>
</dbReference>
<dbReference type="Gene3D" id="3.40.190.10">
    <property type="entry name" value="Periplasmic binding protein-like II"/>
    <property type="match status" value="2"/>
</dbReference>
<dbReference type="PANTHER" id="PTHR30118">
    <property type="entry name" value="HTH-TYPE TRANSCRIPTIONAL REGULATOR LEUO-RELATED"/>
    <property type="match status" value="1"/>
</dbReference>
<keyword evidence="4" id="KW-0238">DNA-binding</keyword>
<evidence type="ECO:0000256" key="5">
    <source>
        <dbReference type="ARBA" id="ARBA00023163"/>
    </source>
</evidence>
<evidence type="ECO:0000256" key="4">
    <source>
        <dbReference type="ARBA" id="ARBA00023125"/>
    </source>
</evidence>
<evidence type="ECO:0000256" key="3">
    <source>
        <dbReference type="ARBA" id="ARBA00023015"/>
    </source>
</evidence>
<evidence type="ECO:0000256" key="1">
    <source>
        <dbReference type="ARBA" id="ARBA00009437"/>
    </source>
</evidence>
<dbReference type="InterPro" id="IPR005119">
    <property type="entry name" value="LysR_subst-bd"/>
</dbReference>
<sequence length="320" mass="34855">MMFGGRAHMSEQHGRSLSTTQIEVLHSLLQTRSLSVTGSALGLTQSAISHVLAGLRRHFGDELLLRRGRGMVLTPFAASIQEPVGSVLRQIEDVSGLREAFEPQALTRRCVIAARDLTLSIVAPALLRRFAEQAPRASISIVSWESTRIADQLASGACDFAIGVDPPLSDMGLRIQKLYEDDFVAVSARKAEAAGPLTIDDLVRRPAILVSRTDAIGSPVDDALAAQGLRRHVVMRSAYFLSAMSIVRDADLLMVVPRRIALKHAADFDLEISELPLKLLRYSVFGVGHERFAASPLYKWLRSLCVEAVKEAVGQLGGRN</sequence>
<dbReference type="Pfam" id="PF00126">
    <property type="entry name" value="HTH_1"/>
    <property type="match status" value="1"/>
</dbReference>
<evidence type="ECO:0000313" key="8">
    <source>
        <dbReference type="Proteomes" id="UP000255207"/>
    </source>
</evidence>
<dbReference type="CDD" id="cd08417">
    <property type="entry name" value="PBP2_Nitroaromatics_like"/>
    <property type="match status" value="1"/>
</dbReference>
<keyword evidence="8" id="KW-1185">Reference proteome</keyword>
<gene>
    <name evidence="7" type="ORF">DWE98_00180</name>
</gene>
<dbReference type="GO" id="GO:0003700">
    <property type="term" value="F:DNA-binding transcription factor activity"/>
    <property type="evidence" value="ECO:0007669"/>
    <property type="project" value="InterPro"/>
</dbReference>
<accession>A0A370LB29</accession>
<organism evidence="7 8">
    <name type="scientific">Bosea caraganae</name>
    <dbReference type="NCBI Taxonomy" id="2763117"/>
    <lineage>
        <taxon>Bacteria</taxon>
        <taxon>Pseudomonadati</taxon>
        <taxon>Pseudomonadota</taxon>
        <taxon>Alphaproteobacteria</taxon>
        <taxon>Hyphomicrobiales</taxon>
        <taxon>Boseaceae</taxon>
        <taxon>Bosea</taxon>
    </lineage>
</organism>
<dbReference type="InterPro" id="IPR037402">
    <property type="entry name" value="YidZ_PBP2"/>
</dbReference>
<keyword evidence="3" id="KW-0805">Transcription regulation</keyword>
<name>A0A370LB29_9HYPH</name>
<dbReference type="InterPro" id="IPR050389">
    <property type="entry name" value="LysR-type_TF"/>
</dbReference>
<dbReference type="SUPFAM" id="SSF46785">
    <property type="entry name" value="Winged helix' DNA-binding domain"/>
    <property type="match status" value="1"/>
</dbReference>
<dbReference type="Gene3D" id="1.10.10.10">
    <property type="entry name" value="Winged helix-like DNA-binding domain superfamily/Winged helix DNA-binding domain"/>
    <property type="match status" value="1"/>
</dbReference>